<reference evidence="2 3" key="1">
    <citation type="submission" date="2024-09" db="EMBL/GenBank/DDBJ databases">
        <authorList>
            <person name="Sun Q."/>
            <person name="Mori K."/>
        </authorList>
    </citation>
    <scope>NUCLEOTIDE SEQUENCE [LARGE SCALE GENOMIC DNA]</scope>
    <source>
        <strain evidence="2 3">TBRC 7907</strain>
    </source>
</reference>
<dbReference type="RefSeq" id="WP_377852569.1">
    <property type="nucleotide sequence ID" value="NZ_JBHLZU010000011.1"/>
</dbReference>
<feature type="transmembrane region" description="Helical" evidence="1">
    <location>
        <begin position="78"/>
        <end position="99"/>
    </location>
</feature>
<name>A0ABV5ZWJ8_9PSEU</name>
<dbReference type="Proteomes" id="UP001589693">
    <property type="component" value="Unassembled WGS sequence"/>
</dbReference>
<proteinExistence type="predicted"/>
<keyword evidence="3" id="KW-1185">Reference proteome</keyword>
<sequence>MSFHGAADAGPSAPSAMRAAFALVAASVVCTVLGLVLTFAYRDEILRAAVEPVADIASGILSQDTVLRVAGPEFDDHLLSAAIFQGICCALVMVLGLLAAKGGSAARVLLTIMMVLTVLAGFLGADARYPSIIVTVVMIGQILQVAALTLLWVPASTGFFQAVKAVRPAPPIEVYALRLR</sequence>
<evidence type="ECO:0008006" key="4">
    <source>
        <dbReference type="Google" id="ProtNLM"/>
    </source>
</evidence>
<organism evidence="2 3">
    <name type="scientific">Allokutzneria oryzae</name>
    <dbReference type="NCBI Taxonomy" id="1378989"/>
    <lineage>
        <taxon>Bacteria</taxon>
        <taxon>Bacillati</taxon>
        <taxon>Actinomycetota</taxon>
        <taxon>Actinomycetes</taxon>
        <taxon>Pseudonocardiales</taxon>
        <taxon>Pseudonocardiaceae</taxon>
        <taxon>Allokutzneria</taxon>
    </lineage>
</organism>
<keyword evidence="1" id="KW-1133">Transmembrane helix</keyword>
<evidence type="ECO:0000313" key="3">
    <source>
        <dbReference type="Proteomes" id="UP001589693"/>
    </source>
</evidence>
<evidence type="ECO:0000313" key="2">
    <source>
        <dbReference type="EMBL" id="MFB9905267.1"/>
    </source>
</evidence>
<keyword evidence="1" id="KW-0472">Membrane</keyword>
<dbReference type="EMBL" id="JBHLZU010000011">
    <property type="protein sequence ID" value="MFB9905267.1"/>
    <property type="molecule type" value="Genomic_DNA"/>
</dbReference>
<feature type="transmembrane region" description="Helical" evidence="1">
    <location>
        <begin position="105"/>
        <end position="125"/>
    </location>
</feature>
<feature type="transmembrane region" description="Helical" evidence="1">
    <location>
        <begin position="132"/>
        <end position="153"/>
    </location>
</feature>
<feature type="transmembrane region" description="Helical" evidence="1">
    <location>
        <begin position="20"/>
        <end position="41"/>
    </location>
</feature>
<accession>A0ABV5ZWJ8</accession>
<keyword evidence="1" id="KW-0812">Transmembrane</keyword>
<comment type="caution">
    <text evidence="2">The sequence shown here is derived from an EMBL/GenBank/DDBJ whole genome shotgun (WGS) entry which is preliminary data.</text>
</comment>
<protein>
    <recommendedName>
        <fullName evidence="4">DUF4386 family protein</fullName>
    </recommendedName>
</protein>
<evidence type="ECO:0000256" key="1">
    <source>
        <dbReference type="SAM" id="Phobius"/>
    </source>
</evidence>
<gene>
    <name evidence="2" type="ORF">ACFFQA_15120</name>
</gene>